<keyword evidence="3" id="KW-1185">Reference proteome</keyword>
<evidence type="ECO:0000313" key="2">
    <source>
        <dbReference type="EMBL" id="KAJ3475566.1"/>
    </source>
</evidence>
<evidence type="ECO:0008006" key="4">
    <source>
        <dbReference type="Google" id="ProtNLM"/>
    </source>
</evidence>
<reference evidence="2" key="1">
    <citation type="submission" date="2022-07" db="EMBL/GenBank/DDBJ databases">
        <title>Genome Sequence of Physisporinus lineatus.</title>
        <authorList>
            <person name="Buettner E."/>
        </authorList>
    </citation>
    <scope>NUCLEOTIDE SEQUENCE</scope>
    <source>
        <strain evidence="2">VT162</strain>
    </source>
</reference>
<dbReference type="AlphaFoldDB" id="A0AAD5UTN4"/>
<organism evidence="2 3">
    <name type="scientific">Meripilus lineatus</name>
    <dbReference type="NCBI Taxonomy" id="2056292"/>
    <lineage>
        <taxon>Eukaryota</taxon>
        <taxon>Fungi</taxon>
        <taxon>Dikarya</taxon>
        <taxon>Basidiomycota</taxon>
        <taxon>Agaricomycotina</taxon>
        <taxon>Agaricomycetes</taxon>
        <taxon>Polyporales</taxon>
        <taxon>Meripilaceae</taxon>
        <taxon>Meripilus</taxon>
    </lineage>
</organism>
<proteinExistence type="predicted"/>
<name>A0AAD5UTN4_9APHY</name>
<feature type="compositionally biased region" description="Low complexity" evidence="1">
    <location>
        <begin position="1"/>
        <end position="14"/>
    </location>
</feature>
<dbReference type="InterPro" id="IPR036047">
    <property type="entry name" value="F-box-like_dom_sf"/>
</dbReference>
<accession>A0AAD5UTN4</accession>
<sequence length="243" mass="27223">MDLSQNSSQDVSQDVPRENMPFSPTVAFRPHTVSLPIPSPPPLSPPSLQSSPSLSLTSFTPPQAYIATNFTPNILYYAPGCPTDRFIQPGWSPDFGLPWDLWLKILDILHKSCSAFALLSCALTCRHLREPAQRMIDALNTRRIRSWMHEDIDKLADDVRNTPRDAKRITKVLFDPEIRDDTSRGPAVAISVAPLRLAGQRVLTNMSTLEIGEFVPNNGMIEVYFHSRSCPLYGRAFPHVTQI</sequence>
<gene>
    <name evidence="2" type="ORF">NLI96_g11757</name>
</gene>
<comment type="caution">
    <text evidence="2">The sequence shown here is derived from an EMBL/GenBank/DDBJ whole genome shotgun (WGS) entry which is preliminary data.</text>
</comment>
<evidence type="ECO:0000313" key="3">
    <source>
        <dbReference type="Proteomes" id="UP001212997"/>
    </source>
</evidence>
<dbReference type="EMBL" id="JANAWD010000835">
    <property type="protein sequence ID" value="KAJ3475566.1"/>
    <property type="molecule type" value="Genomic_DNA"/>
</dbReference>
<dbReference type="Proteomes" id="UP001212997">
    <property type="component" value="Unassembled WGS sequence"/>
</dbReference>
<dbReference type="SUPFAM" id="SSF81383">
    <property type="entry name" value="F-box domain"/>
    <property type="match status" value="1"/>
</dbReference>
<feature type="region of interest" description="Disordered" evidence="1">
    <location>
        <begin position="1"/>
        <end position="26"/>
    </location>
</feature>
<dbReference type="CDD" id="cd09917">
    <property type="entry name" value="F-box_SF"/>
    <property type="match status" value="1"/>
</dbReference>
<protein>
    <recommendedName>
        <fullName evidence="4">F-box domain-containing protein</fullName>
    </recommendedName>
</protein>
<evidence type="ECO:0000256" key="1">
    <source>
        <dbReference type="SAM" id="MobiDB-lite"/>
    </source>
</evidence>